<keyword evidence="2" id="KW-1185">Reference proteome</keyword>
<dbReference type="Proteomes" id="UP001375743">
    <property type="component" value="Unassembled WGS sequence"/>
</dbReference>
<dbReference type="RefSeq" id="WP_418158248.1">
    <property type="nucleotide sequence ID" value="NZ_JBBLZC010000003.1"/>
</dbReference>
<comment type="caution">
    <text evidence="1">The sequence shown here is derived from an EMBL/GenBank/DDBJ whole genome shotgun (WGS) entry which is preliminary data.</text>
</comment>
<evidence type="ECO:0000313" key="2">
    <source>
        <dbReference type="Proteomes" id="UP001375743"/>
    </source>
</evidence>
<accession>A0ABU8XQX2</accession>
<gene>
    <name evidence="1" type="ORF">U1T56_04495</name>
</gene>
<proteinExistence type="predicted"/>
<protein>
    <submittedName>
        <fullName evidence="1">Uncharacterized protein</fullName>
    </submittedName>
</protein>
<reference evidence="1 2" key="1">
    <citation type="submission" date="2024-01" db="EMBL/GenBank/DDBJ databases">
        <title>Multi-omics insights into the function and evolution of sodium benzoate biodegradation pathways in Benzoatithermus flavus gen. nov., sp. nov. from hot spring.</title>
        <authorList>
            <person name="Hu C.-J."/>
            <person name="Li W.-J."/>
        </authorList>
    </citation>
    <scope>NUCLEOTIDE SEQUENCE [LARGE SCALE GENOMIC DNA]</scope>
    <source>
        <strain evidence="1 2">SYSU G07066</strain>
    </source>
</reference>
<sequence>MWHQADDRRAQALISTRGERTWKRPESGEPCLDELLDDPIMTLLWRSDGLEPASARAMLEDLRMLVRNRASAAPTTATG</sequence>
<dbReference type="EMBL" id="JBBLZC010000003">
    <property type="protein sequence ID" value="MEK0082397.1"/>
    <property type="molecule type" value="Genomic_DNA"/>
</dbReference>
<evidence type="ECO:0000313" key="1">
    <source>
        <dbReference type="EMBL" id="MEK0082397.1"/>
    </source>
</evidence>
<organism evidence="1 2">
    <name type="scientific">Benzoatithermus flavus</name>
    <dbReference type="NCBI Taxonomy" id="3108223"/>
    <lineage>
        <taxon>Bacteria</taxon>
        <taxon>Pseudomonadati</taxon>
        <taxon>Pseudomonadota</taxon>
        <taxon>Alphaproteobacteria</taxon>
        <taxon>Geminicoccales</taxon>
        <taxon>Geminicoccaceae</taxon>
        <taxon>Benzoatithermus</taxon>
    </lineage>
</organism>
<name>A0ABU8XQX2_9PROT</name>